<dbReference type="Gene3D" id="3.10.105.10">
    <property type="entry name" value="Dipeptide-binding Protein, Domain 3"/>
    <property type="match status" value="1"/>
</dbReference>
<evidence type="ECO:0000313" key="5">
    <source>
        <dbReference type="EMBL" id="PLW76619.1"/>
    </source>
</evidence>
<gene>
    <name evidence="5" type="ORF">C0081_13800</name>
</gene>
<dbReference type="OrthoDB" id="9803988at2"/>
<accession>A0A2N5XQ15</accession>
<dbReference type="InterPro" id="IPR039424">
    <property type="entry name" value="SBP_5"/>
</dbReference>
<comment type="subcellular location">
    <subcellularLocation>
        <location evidence="1">Periplasm</location>
    </subcellularLocation>
</comment>
<keyword evidence="6" id="KW-1185">Reference proteome</keyword>
<proteinExistence type="inferred from homology"/>
<dbReference type="AlphaFoldDB" id="A0A2N5XQ15"/>
<reference evidence="5 6" key="1">
    <citation type="submission" date="2018-01" db="EMBL/GenBank/DDBJ databases">
        <title>The draft genome sequence of Cohaesibacter sp. H1304.</title>
        <authorList>
            <person name="Wang N.-N."/>
            <person name="Du Z.-J."/>
        </authorList>
    </citation>
    <scope>NUCLEOTIDE SEQUENCE [LARGE SCALE GENOMIC DNA]</scope>
    <source>
        <strain evidence="5 6">H1304</strain>
    </source>
</reference>
<comment type="caution">
    <text evidence="5">The sequence shown here is derived from an EMBL/GenBank/DDBJ whole genome shotgun (WGS) entry which is preliminary data.</text>
</comment>
<dbReference type="GO" id="GO:0015833">
    <property type="term" value="P:peptide transport"/>
    <property type="evidence" value="ECO:0007669"/>
    <property type="project" value="TreeGrafter"/>
</dbReference>
<dbReference type="Gene3D" id="3.40.190.10">
    <property type="entry name" value="Periplasmic binding protein-like II"/>
    <property type="match status" value="1"/>
</dbReference>
<dbReference type="EMBL" id="PKUQ01000024">
    <property type="protein sequence ID" value="PLW76619.1"/>
    <property type="molecule type" value="Genomic_DNA"/>
</dbReference>
<sequence>MHPDIQILQRPGGPKDWPSKAHSTEKLDKLMKRIVYKSASLVMALLMATGLSLASGSDEKSGKNTNQVPLAGMVSVTNHDGPKTAKHLKIGIWNTAGNITTYTIGNSWNDWLLWLSYDKLREPSPYVGQADDWLATDIKQVSDDARNWEITLRDGVKWHDGTDFTAEDVAFTFEYYREGPANRWTHHTSAVPRMEKIEVLDRLKLRITSKMPMPNFDVITATDLPIIQKAQWENVKNPRGFTDIGIGTGPYMLVDYKADEYYKYKANPNYWKGKPLVEELTLVMIKDPQTMFTALKTGELDGAARSLPPELVKQWAADPDIEIAKAPSLWGTWLDINLARKPFDNRQLRQAISLAIDPEPMLKRVMLGMGKSGTYGWPHVDSFWTRPDMKVSYDPAKAMTILDEQGYVDSNGDGIRDLPDGTPLTWIIKAASNRPLLMRASEMVVSQLAEVGIKSRVETMDPASFAGLWKSREYDLRVMDITPHGIADQDMLIILYKGDSKAALVQEPEKDAIVKRWLEAGTREDRLKVSYELQDYQNKYPNRVMLWYPDGLFAYRWKAYDNYASSAGYGIFHKYSFLPRPARTGTAEELVK</sequence>
<protein>
    <submittedName>
        <fullName evidence="5">ABC transporter substrate-binding protein</fullName>
    </submittedName>
</protein>
<name>A0A2N5XQ15_9HYPH</name>
<evidence type="ECO:0000256" key="2">
    <source>
        <dbReference type="ARBA" id="ARBA00005695"/>
    </source>
</evidence>
<feature type="region of interest" description="Disordered" evidence="3">
    <location>
        <begin position="1"/>
        <end position="21"/>
    </location>
</feature>
<dbReference type="InterPro" id="IPR000914">
    <property type="entry name" value="SBP_5_dom"/>
</dbReference>
<evidence type="ECO:0000256" key="1">
    <source>
        <dbReference type="ARBA" id="ARBA00004418"/>
    </source>
</evidence>
<organism evidence="5 6">
    <name type="scientific">Cohaesibacter celericrescens</name>
    <dbReference type="NCBI Taxonomy" id="2067669"/>
    <lineage>
        <taxon>Bacteria</taxon>
        <taxon>Pseudomonadati</taxon>
        <taxon>Pseudomonadota</taxon>
        <taxon>Alphaproteobacteria</taxon>
        <taxon>Hyphomicrobiales</taxon>
        <taxon>Cohaesibacteraceae</taxon>
    </lineage>
</organism>
<dbReference type="SUPFAM" id="SSF53850">
    <property type="entry name" value="Periplasmic binding protein-like II"/>
    <property type="match status" value="1"/>
</dbReference>
<dbReference type="Pfam" id="PF00496">
    <property type="entry name" value="SBP_bac_5"/>
    <property type="match status" value="1"/>
</dbReference>
<comment type="similarity">
    <text evidence="2">Belongs to the bacterial solute-binding protein 5 family.</text>
</comment>
<evidence type="ECO:0000313" key="6">
    <source>
        <dbReference type="Proteomes" id="UP000234881"/>
    </source>
</evidence>
<evidence type="ECO:0000259" key="4">
    <source>
        <dbReference type="Pfam" id="PF00496"/>
    </source>
</evidence>
<evidence type="ECO:0000256" key="3">
    <source>
        <dbReference type="SAM" id="MobiDB-lite"/>
    </source>
</evidence>
<dbReference type="Proteomes" id="UP000234881">
    <property type="component" value="Unassembled WGS sequence"/>
</dbReference>
<feature type="domain" description="Solute-binding protein family 5" evidence="4">
    <location>
        <begin position="133"/>
        <end position="499"/>
    </location>
</feature>
<dbReference type="PANTHER" id="PTHR30290">
    <property type="entry name" value="PERIPLASMIC BINDING COMPONENT OF ABC TRANSPORTER"/>
    <property type="match status" value="1"/>
</dbReference>
<dbReference type="GO" id="GO:1904680">
    <property type="term" value="F:peptide transmembrane transporter activity"/>
    <property type="evidence" value="ECO:0007669"/>
    <property type="project" value="TreeGrafter"/>
</dbReference>